<dbReference type="InterPro" id="IPR013087">
    <property type="entry name" value="Znf_C2H2_type"/>
</dbReference>
<dbReference type="InterPro" id="IPR052426">
    <property type="entry name" value="Plant_dev_regulator"/>
</dbReference>
<comment type="caution">
    <text evidence="11">The sequence shown here is derived from an EMBL/GenBank/DDBJ whole genome shotgun (WGS) entry which is preliminary data.</text>
</comment>
<dbReference type="Gramene" id="FCD_00031828-RA">
    <property type="protein sequence ID" value="FCD_00031828-RA:cds"/>
    <property type="gene ID" value="FCD_00031828"/>
</dbReference>
<comment type="subcellular location">
    <subcellularLocation>
        <location evidence="1">Nucleus</location>
    </subcellularLocation>
</comment>
<name>A0AA88J326_FICCA</name>
<dbReference type="PANTHER" id="PTHR45801">
    <property type="entry name" value="OS07G0101800 PROTEIN"/>
    <property type="match status" value="1"/>
</dbReference>
<evidence type="ECO:0000313" key="12">
    <source>
        <dbReference type="Proteomes" id="UP001187192"/>
    </source>
</evidence>
<sequence length="307" mass="34491">MEEARHWVWAKRKHGLISTSDDLRVRNKASMSYDDSWEEQAFAEDASGPLGGCIWPPRSYSCSFCRREFRSAQALGGHMNVHRRDRARLKQSPPELHREILHQNHHHHHLNNIPVQNINPLIRSFGPTQYPSHQVCALVYNPNPNSDYDPTNPSYFSSSILQENNQKKIRSSSSISPSSQSWSNLATDRDNHSSNQKNLGEKISSITHVESGSCRAKGDYHVKTDLSVSLNLVVCHSCPTVSGGKEETVSCKRRRTTESSLPPSPSLKPSSVDSHDRAAQSELAYERSPCSVEDLDLELRLGVRSTL</sequence>
<protein>
    <recommendedName>
        <fullName evidence="10">C2H2-type domain-containing protein</fullName>
    </recommendedName>
</protein>
<evidence type="ECO:0000256" key="3">
    <source>
        <dbReference type="ARBA" id="ARBA00022771"/>
    </source>
</evidence>
<keyword evidence="6" id="KW-0804">Transcription</keyword>
<dbReference type="GO" id="GO:0005634">
    <property type="term" value="C:nucleus"/>
    <property type="evidence" value="ECO:0007669"/>
    <property type="project" value="UniProtKB-SubCell"/>
</dbReference>
<keyword evidence="5" id="KW-0805">Transcription regulation</keyword>
<evidence type="ECO:0000256" key="2">
    <source>
        <dbReference type="ARBA" id="ARBA00022723"/>
    </source>
</evidence>
<dbReference type="Pfam" id="PF13912">
    <property type="entry name" value="zf-C2H2_6"/>
    <property type="match status" value="1"/>
</dbReference>
<evidence type="ECO:0000256" key="5">
    <source>
        <dbReference type="ARBA" id="ARBA00023015"/>
    </source>
</evidence>
<evidence type="ECO:0000256" key="7">
    <source>
        <dbReference type="ARBA" id="ARBA00023242"/>
    </source>
</evidence>
<dbReference type="SMART" id="SM00355">
    <property type="entry name" value="ZnF_C2H2"/>
    <property type="match status" value="1"/>
</dbReference>
<dbReference type="PANTHER" id="PTHR45801:SF5">
    <property type="entry name" value="OS05G0286100 PROTEIN"/>
    <property type="match status" value="1"/>
</dbReference>
<proteinExistence type="predicted"/>
<evidence type="ECO:0000259" key="10">
    <source>
        <dbReference type="PROSITE" id="PS50157"/>
    </source>
</evidence>
<evidence type="ECO:0000313" key="11">
    <source>
        <dbReference type="EMBL" id="GMN60096.1"/>
    </source>
</evidence>
<keyword evidence="2" id="KW-0479">Metal-binding</keyword>
<dbReference type="EMBL" id="BTGU01000095">
    <property type="protein sequence ID" value="GMN60096.1"/>
    <property type="molecule type" value="Genomic_DNA"/>
</dbReference>
<dbReference type="AlphaFoldDB" id="A0AA88J326"/>
<dbReference type="PROSITE" id="PS00028">
    <property type="entry name" value="ZINC_FINGER_C2H2_1"/>
    <property type="match status" value="1"/>
</dbReference>
<accession>A0AA88J326</accession>
<feature type="region of interest" description="Disordered" evidence="9">
    <location>
        <begin position="167"/>
        <end position="200"/>
    </location>
</feature>
<dbReference type="GO" id="GO:0008270">
    <property type="term" value="F:zinc ion binding"/>
    <property type="evidence" value="ECO:0007669"/>
    <property type="project" value="UniProtKB-KW"/>
</dbReference>
<dbReference type="Proteomes" id="UP001187192">
    <property type="component" value="Unassembled WGS sequence"/>
</dbReference>
<evidence type="ECO:0000256" key="4">
    <source>
        <dbReference type="ARBA" id="ARBA00022833"/>
    </source>
</evidence>
<reference evidence="11" key="1">
    <citation type="submission" date="2023-07" db="EMBL/GenBank/DDBJ databases">
        <title>draft genome sequence of fig (Ficus carica).</title>
        <authorList>
            <person name="Takahashi T."/>
            <person name="Nishimura K."/>
        </authorList>
    </citation>
    <scope>NUCLEOTIDE SEQUENCE</scope>
</reference>
<feature type="compositionally biased region" description="Low complexity" evidence="9">
    <location>
        <begin position="171"/>
        <end position="183"/>
    </location>
</feature>
<keyword evidence="4" id="KW-0862">Zinc</keyword>
<evidence type="ECO:0000256" key="1">
    <source>
        <dbReference type="ARBA" id="ARBA00004123"/>
    </source>
</evidence>
<gene>
    <name evidence="11" type="ORF">TIFTF001_029188</name>
</gene>
<feature type="domain" description="C2H2-type" evidence="10">
    <location>
        <begin position="60"/>
        <end position="87"/>
    </location>
</feature>
<feature type="region of interest" description="Disordered" evidence="9">
    <location>
        <begin position="242"/>
        <end position="288"/>
    </location>
</feature>
<keyword evidence="3 8" id="KW-0863">Zinc-finger</keyword>
<evidence type="ECO:0000256" key="8">
    <source>
        <dbReference type="PROSITE-ProRule" id="PRU00042"/>
    </source>
</evidence>
<keyword evidence="7" id="KW-0539">Nucleus</keyword>
<organism evidence="11 12">
    <name type="scientific">Ficus carica</name>
    <name type="common">Common fig</name>
    <dbReference type="NCBI Taxonomy" id="3494"/>
    <lineage>
        <taxon>Eukaryota</taxon>
        <taxon>Viridiplantae</taxon>
        <taxon>Streptophyta</taxon>
        <taxon>Embryophyta</taxon>
        <taxon>Tracheophyta</taxon>
        <taxon>Spermatophyta</taxon>
        <taxon>Magnoliopsida</taxon>
        <taxon>eudicotyledons</taxon>
        <taxon>Gunneridae</taxon>
        <taxon>Pentapetalae</taxon>
        <taxon>rosids</taxon>
        <taxon>fabids</taxon>
        <taxon>Rosales</taxon>
        <taxon>Moraceae</taxon>
        <taxon>Ficeae</taxon>
        <taxon>Ficus</taxon>
    </lineage>
</organism>
<dbReference type="SUPFAM" id="SSF57667">
    <property type="entry name" value="beta-beta-alpha zinc fingers"/>
    <property type="match status" value="1"/>
</dbReference>
<keyword evidence="12" id="KW-1185">Reference proteome</keyword>
<dbReference type="InterPro" id="IPR036236">
    <property type="entry name" value="Znf_C2H2_sf"/>
</dbReference>
<evidence type="ECO:0000256" key="9">
    <source>
        <dbReference type="SAM" id="MobiDB-lite"/>
    </source>
</evidence>
<dbReference type="PROSITE" id="PS50157">
    <property type="entry name" value="ZINC_FINGER_C2H2_2"/>
    <property type="match status" value="1"/>
</dbReference>
<evidence type="ECO:0000256" key="6">
    <source>
        <dbReference type="ARBA" id="ARBA00023163"/>
    </source>
</evidence>